<keyword evidence="2" id="KW-0732">Signal</keyword>
<comment type="similarity">
    <text evidence="1">Belongs to the glycosyl hydrolase 16 family.</text>
</comment>
<evidence type="ECO:0000259" key="3">
    <source>
        <dbReference type="PROSITE" id="PS51762"/>
    </source>
</evidence>
<dbReference type="Gene3D" id="2.60.120.200">
    <property type="match status" value="1"/>
</dbReference>
<protein>
    <submittedName>
        <fullName evidence="4">Glycosyl hydrolase family 16 laminarinase</fullName>
    </submittedName>
</protein>
<dbReference type="PANTHER" id="PTHR10963:SF55">
    <property type="entry name" value="GLYCOSIDE HYDROLASE FAMILY 16 PROTEIN"/>
    <property type="match status" value="1"/>
</dbReference>
<dbReference type="GeneID" id="7832819"/>
<dbReference type="AlphaFoldDB" id="Q22HG1"/>
<dbReference type="OMA" id="MDGQQFH"/>
<gene>
    <name evidence="4" type="ORF">TTHERM_00637420</name>
</gene>
<dbReference type="GO" id="GO:0005975">
    <property type="term" value="P:carbohydrate metabolic process"/>
    <property type="evidence" value="ECO:0007669"/>
    <property type="project" value="InterPro"/>
</dbReference>
<dbReference type="InParanoid" id="Q22HG1"/>
<sequence length="280" mass="33226">MKKIFTILLLLFIANTSLAFKTTTAEEWELIFEDDFNGNTIDQSKWTAKDHWPHTDVELQLYIKEDAYQENGNLVIRTQFNPTYYSPDNKTYNYTSGWIDTSFKFNFTHGKLESRLLLPKTGIRDNIWPAFWTKGNTESADWPHYGEIDVMEMDSWNDDWTPYIWGTYHWGPRRNDLCQGCGTIYPDKNFNLTEWHTYSIEWDEKKIDWFVDGIKYRTTYENQMFCKGCKGIVKLPTHPQFIIFNTAVDHFAPPNPADYPKYMYVDYVKLYQKKGSKSSF</sequence>
<dbReference type="KEGG" id="tet:TTHERM_00637420"/>
<dbReference type="CDD" id="cd08023">
    <property type="entry name" value="GH16_laminarinase_like"/>
    <property type="match status" value="1"/>
</dbReference>
<feature type="signal peptide" evidence="2">
    <location>
        <begin position="1"/>
        <end position="19"/>
    </location>
</feature>
<proteinExistence type="inferred from homology"/>
<dbReference type="InterPro" id="IPR000757">
    <property type="entry name" value="Beta-glucanase-like"/>
</dbReference>
<feature type="domain" description="GH16" evidence="3">
    <location>
        <begin position="18"/>
        <end position="276"/>
    </location>
</feature>
<evidence type="ECO:0000256" key="2">
    <source>
        <dbReference type="SAM" id="SignalP"/>
    </source>
</evidence>
<reference evidence="5" key="1">
    <citation type="journal article" date="2006" name="PLoS Biol.">
        <title>Macronuclear genome sequence of the ciliate Tetrahymena thermophila, a model eukaryote.</title>
        <authorList>
            <person name="Eisen J.A."/>
            <person name="Coyne R.S."/>
            <person name="Wu M."/>
            <person name="Wu D."/>
            <person name="Thiagarajan M."/>
            <person name="Wortman J.R."/>
            <person name="Badger J.H."/>
            <person name="Ren Q."/>
            <person name="Amedeo P."/>
            <person name="Jones K.M."/>
            <person name="Tallon L.J."/>
            <person name="Delcher A.L."/>
            <person name="Salzberg S.L."/>
            <person name="Silva J.C."/>
            <person name="Haas B.J."/>
            <person name="Majoros W.H."/>
            <person name="Farzad M."/>
            <person name="Carlton J.M."/>
            <person name="Smith R.K. Jr."/>
            <person name="Garg J."/>
            <person name="Pearlman R.E."/>
            <person name="Karrer K.M."/>
            <person name="Sun L."/>
            <person name="Manning G."/>
            <person name="Elde N.C."/>
            <person name="Turkewitz A.P."/>
            <person name="Asai D.J."/>
            <person name="Wilkes D.E."/>
            <person name="Wang Y."/>
            <person name="Cai H."/>
            <person name="Collins K."/>
            <person name="Stewart B.A."/>
            <person name="Lee S.R."/>
            <person name="Wilamowska K."/>
            <person name="Weinberg Z."/>
            <person name="Ruzzo W.L."/>
            <person name="Wloga D."/>
            <person name="Gaertig J."/>
            <person name="Frankel J."/>
            <person name="Tsao C.-C."/>
            <person name="Gorovsky M.A."/>
            <person name="Keeling P.J."/>
            <person name="Waller R.F."/>
            <person name="Patron N.J."/>
            <person name="Cherry J.M."/>
            <person name="Stover N.A."/>
            <person name="Krieger C.J."/>
            <person name="del Toro C."/>
            <person name="Ryder H.F."/>
            <person name="Williamson S.C."/>
            <person name="Barbeau R.A."/>
            <person name="Hamilton E.P."/>
            <person name="Orias E."/>
        </authorList>
    </citation>
    <scope>NUCLEOTIDE SEQUENCE [LARGE SCALE GENOMIC DNA]</scope>
    <source>
        <strain evidence="5">SB210</strain>
    </source>
</reference>
<dbReference type="InterPro" id="IPR013320">
    <property type="entry name" value="ConA-like_dom_sf"/>
</dbReference>
<dbReference type="PROSITE" id="PS51762">
    <property type="entry name" value="GH16_2"/>
    <property type="match status" value="1"/>
</dbReference>
<feature type="chain" id="PRO_5004201037" evidence="2">
    <location>
        <begin position="20"/>
        <end position="280"/>
    </location>
</feature>
<evidence type="ECO:0000313" key="5">
    <source>
        <dbReference type="Proteomes" id="UP000009168"/>
    </source>
</evidence>
<name>Q22HG1_TETTS</name>
<dbReference type="HOGENOM" id="CLU_019533_0_2_1"/>
<dbReference type="InterPro" id="IPR050546">
    <property type="entry name" value="Glycosyl_Hydrlase_16"/>
</dbReference>
<dbReference type="SUPFAM" id="SSF49899">
    <property type="entry name" value="Concanavalin A-like lectins/glucanases"/>
    <property type="match status" value="1"/>
</dbReference>
<organism evidence="4 5">
    <name type="scientific">Tetrahymena thermophila (strain SB210)</name>
    <dbReference type="NCBI Taxonomy" id="312017"/>
    <lineage>
        <taxon>Eukaryota</taxon>
        <taxon>Sar</taxon>
        <taxon>Alveolata</taxon>
        <taxon>Ciliophora</taxon>
        <taxon>Intramacronucleata</taxon>
        <taxon>Oligohymenophorea</taxon>
        <taxon>Hymenostomatida</taxon>
        <taxon>Tetrahymenina</taxon>
        <taxon>Tetrahymenidae</taxon>
        <taxon>Tetrahymena</taxon>
    </lineage>
</organism>
<evidence type="ECO:0000256" key="1">
    <source>
        <dbReference type="ARBA" id="ARBA00006865"/>
    </source>
</evidence>
<keyword evidence="5" id="KW-1185">Reference proteome</keyword>
<dbReference type="PANTHER" id="PTHR10963">
    <property type="entry name" value="GLYCOSYL HYDROLASE-RELATED"/>
    <property type="match status" value="1"/>
</dbReference>
<dbReference type="OrthoDB" id="419959at2759"/>
<accession>Q22HG1</accession>
<dbReference type="eggNOG" id="ENOG502S1W9">
    <property type="taxonomic scope" value="Eukaryota"/>
</dbReference>
<dbReference type="Pfam" id="PF00722">
    <property type="entry name" value="Glyco_hydro_16"/>
    <property type="match status" value="1"/>
</dbReference>
<dbReference type="GO" id="GO:0004553">
    <property type="term" value="F:hydrolase activity, hydrolyzing O-glycosyl compounds"/>
    <property type="evidence" value="ECO:0007669"/>
    <property type="project" value="InterPro"/>
</dbReference>
<evidence type="ECO:0000313" key="4">
    <source>
        <dbReference type="EMBL" id="EAR84740.1"/>
    </source>
</evidence>
<dbReference type="Proteomes" id="UP000009168">
    <property type="component" value="Unassembled WGS sequence"/>
</dbReference>
<keyword evidence="4" id="KW-0378">Hydrolase</keyword>
<dbReference type="EMBL" id="GG662588">
    <property type="protein sequence ID" value="EAR84740.1"/>
    <property type="molecule type" value="Genomic_DNA"/>
</dbReference>
<dbReference type="RefSeq" id="XP_001032403.1">
    <property type="nucleotide sequence ID" value="XM_001032403.1"/>
</dbReference>